<keyword evidence="2" id="KW-1185">Reference proteome</keyword>
<accession>A0ABV2P0V0</accession>
<reference evidence="1 2" key="1">
    <citation type="submission" date="2024-06" db="EMBL/GenBank/DDBJ databases">
        <title>Sorghum-associated microbial communities from plants grown in Nebraska, USA.</title>
        <authorList>
            <person name="Schachtman D."/>
        </authorList>
    </citation>
    <scope>NUCLEOTIDE SEQUENCE [LARGE SCALE GENOMIC DNA]</scope>
    <source>
        <strain evidence="1 2">3552</strain>
    </source>
</reference>
<evidence type="ECO:0000313" key="2">
    <source>
        <dbReference type="Proteomes" id="UP001549307"/>
    </source>
</evidence>
<protein>
    <submittedName>
        <fullName evidence="1">Membrane protein YdfJ with MMPL/SSD domain</fullName>
    </submittedName>
</protein>
<organism evidence="1 2">
    <name type="scientific">Arthrobacter bambusae</name>
    <dbReference type="NCBI Taxonomy" id="1338426"/>
    <lineage>
        <taxon>Bacteria</taxon>
        <taxon>Bacillati</taxon>
        <taxon>Actinomycetota</taxon>
        <taxon>Actinomycetes</taxon>
        <taxon>Micrococcales</taxon>
        <taxon>Micrococcaceae</taxon>
        <taxon>Arthrobacter</taxon>
    </lineage>
</organism>
<gene>
    <name evidence="1" type="ORF">ABIE37_000142</name>
</gene>
<sequence>MAKILFRLGIFSARHRPAVILAWATVPIAVGVTAVTRMRFSDGSFDISGMESSNALTNAEREFPPLRRKVPLPSRSFWTLQPRRP</sequence>
<dbReference type="EMBL" id="JBEPSN010000001">
    <property type="protein sequence ID" value="MET4538387.1"/>
    <property type="molecule type" value="Genomic_DNA"/>
</dbReference>
<comment type="caution">
    <text evidence="1">The sequence shown here is derived from an EMBL/GenBank/DDBJ whole genome shotgun (WGS) entry which is preliminary data.</text>
</comment>
<name>A0ABV2P0V0_9MICC</name>
<dbReference type="Proteomes" id="UP001549307">
    <property type="component" value="Unassembled WGS sequence"/>
</dbReference>
<evidence type="ECO:0000313" key="1">
    <source>
        <dbReference type="EMBL" id="MET4538387.1"/>
    </source>
</evidence>
<proteinExistence type="predicted"/>